<evidence type="ECO:0000313" key="3">
    <source>
        <dbReference type="Proteomes" id="UP000789595"/>
    </source>
</evidence>
<keyword evidence="3" id="KW-1185">Reference proteome</keyword>
<gene>
    <name evidence="2" type="ORF">PECAL_4P27660</name>
</gene>
<dbReference type="EMBL" id="CAKKNE010000004">
    <property type="protein sequence ID" value="CAH0375432.1"/>
    <property type="molecule type" value="Genomic_DNA"/>
</dbReference>
<evidence type="ECO:0000256" key="1">
    <source>
        <dbReference type="SAM" id="MobiDB-lite"/>
    </source>
</evidence>
<name>A0A8J2SWQ8_9STRA</name>
<protein>
    <submittedName>
        <fullName evidence="2">Uncharacterized protein</fullName>
    </submittedName>
</protein>
<proteinExistence type="predicted"/>
<feature type="compositionally biased region" description="Low complexity" evidence="1">
    <location>
        <begin position="21"/>
        <end position="44"/>
    </location>
</feature>
<organism evidence="2 3">
    <name type="scientific">Pelagomonas calceolata</name>
    <dbReference type="NCBI Taxonomy" id="35677"/>
    <lineage>
        <taxon>Eukaryota</taxon>
        <taxon>Sar</taxon>
        <taxon>Stramenopiles</taxon>
        <taxon>Ochrophyta</taxon>
        <taxon>Pelagophyceae</taxon>
        <taxon>Pelagomonadales</taxon>
        <taxon>Pelagomonadaceae</taxon>
        <taxon>Pelagomonas</taxon>
    </lineage>
</organism>
<dbReference type="AlphaFoldDB" id="A0A8J2SWQ8"/>
<evidence type="ECO:0000313" key="2">
    <source>
        <dbReference type="EMBL" id="CAH0375432.1"/>
    </source>
</evidence>
<dbReference type="Proteomes" id="UP000789595">
    <property type="component" value="Unassembled WGS sequence"/>
</dbReference>
<reference evidence="2" key="1">
    <citation type="submission" date="2021-11" db="EMBL/GenBank/DDBJ databases">
        <authorList>
            <consortium name="Genoscope - CEA"/>
            <person name="William W."/>
        </authorList>
    </citation>
    <scope>NUCLEOTIDE SEQUENCE</scope>
</reference>
<sequence length="91" mass="10051">MTWPRWLRRAVGNRHRHAIEQSHTSQKATTATSAARQSGRQQARALFKMGPLSAGARGPGLSDWIVASEVSSSMPVRKSKFYGAFVLNRPC</sequence>
<accession>A0A8J2SWQ8</accession>
<comment type="caution">
    <text evidence="2">The sequence shown here is derived from an EMBL/GenBank/DDBJ whole genome shotgun (WGS) entry which is preliminary data.</text>
</comment>
<feature type="region of interest" description="Disordered" evidence="1">
    <location>
        <begin position="13"/>
        <end position="44"/>
    </location>
</feature>